<name>A0A9W4TDA3_9GLOM</name>
<dbReference type="AlphaFoldDB" id="A0A9W4TDA3"/>
<gene>
    <name evidence="1" type="ORF">FWILDA_LOCUS19827</name>
</gene>
<dbReference type="EMBL" id="CAMKVN010025999">
    <property type="protein sequence ID" value="CAI2200959.1"/>
    <property type="molecule type" value="Genomic_DNA"/>
</dbReference>
<dbReference type="Proteomes" id="UP001153678">
    <property type="component" value="Unassembled WGS sequence"/>
</dbReference>
<keyword evidence="2" id="KW-1185">Reference proteome</keyword>
<reference evidence="1" key="1">
    <citation type="submission" date="2022-08" db="EMBL/GenBank/DDBJ databases">
        <authorList>
            <person name="Kallberg Y."/>
            <person name="Tangrot J."/>
            <person name="Rosling A."/>
        </authorList>
    </citation>
    <scope>NUCLEOTIDE SEQUENCE</scope>
    <source>
        <strain evidence="1">Wild A</strain>
    </source>
</reference>
<dbReference type="OrthoDB" id="2376122at2759"/>
<sequence length="179" mass="21243">MGQSITIDPLVEGSLILRHGNESWINQITRVFCALRKANDNLDKYYEKIINSEEYLQVQVERRQARYPFLKKYESTSKESVDIEYLKRIESENKKLVFLVMESGIKRILKFTTLYNAEVHKFCFDQGFAPELIKIGNIENTDFKFVIMEYLDEFKIILEIWSDLNEEEKIELKKKILDA</sequence>
<evidence type="ECO:0000313" key="1">
    <source>
        <dbReference type="EMBL" id="CAI2200959.1"/>
    </source>
</evidence>
<feature type="non-terminal residue" evidence="1">
    <location>
        <position position="179"/>
    </location>
</feature>
<protein>
    <submittedName>
        <fullName evidence="1">12216_t:CDS:1</fullName>
    </submittedName>
</protein>
<feature type="non-terminal residue" evidence="1">
    <location>
        <position position="1"/>
    </location>
</feature>
<accession>A0A9W4TDA3</accession>
<comment type="caution">
    <text evidence="1">The sequence shown here is derived from an EMBL/GenBank/DDBJ whole genome shotgun (WGS) entry which is preliminary data.</text>
</comment>
<organism evidence="1 2">
    <name type="scientific">Funneliformis geosporum</name>
    <dbReference type="NCBI Taxonomy" id="1117311"/>
    <lineage>
        <taxon>Eukaryota</taxon>
        <taxon>Fungi</taxon>
        <taxon>Fungi incertae sedis</taxon>
        <taxon>Mucoromycota</taxon>
        <taxon>Glomeromycotina</taxon>
        <taxon>Glomeromycetes</taxon>
        <taxon>Glomerales</taxon>
        <taxon>Glomeraceae</taxon>
        <taxon>Funneliformis</taxon>
    </lineage>
</organism>
<evidence type="ECO:0000313" key="2">
    <source>
        <dbReference type="Proteomes" id="UP001153678"/>
    </source>
</evidence>
<proteinExistence type="predicted"/>